<evidence type="ECO:0000256" key="6">
    <source>
        <dbReference type="ARBA" id="ARBA00023136"/>
    </source>
</evidence>
<evidence type="ECO:0000256" key="2">
    <source>
        <dbReference type="ARBA" id="ARBA00022448"/>
    </source>
</evidence>
<dbReference type="AlphaFoldDB" id="A0AAN9DLT7"/>
<proteinExistence type="inferred from homology"/>
<evidence type="ECO:0000256" key="9">
    <source>
        <dbReference type="SAM" id="Phobius"/>
    </source>
</evidence>
<dbReference type="Pfam" id="PF04193">
    <property type="entry name" value="PQ-loop"/>
    <property type="match status" value="1"/>
</dbReference>
<evidence type="ECO:0000313" key="11">
    <source>
        <dbReference type="Proteomes" id="UP001364617"/>
    </source>
</evidence>
<dbReference type="GO" id="GO:0009312">
    <property type="term" value="P:oligosaccharide biosynthetic process"/>
    <property type="evidence" value="ECO:0007669"/>
    <property type="project" value="TreeGrafter"/>
</dbReference>
<comment type="similarity">
    <text evidence="7">Belongs to the MPDU1 (TC 2.A.43.3) family.</text>
</comment>
<dbReference type="InterPro" id="IPR016817">
    <property type="entry name" value="MannP-dilichol_defect-1"/>
</dbReference>
<dbReference type="EMBL" id="JAYKXH010000003">
    <property type="protein sequence ID" value="KAK7172947.1"/>
    <property type="molecule type" value="Genomic_DNA"/>
</dbReference>
<keyword evidence="11" id="KW-1185">Reference proteome</keyword>
<dbReference type="SMART" id="SM00679">
    <property type="entry name" value="CTNS"/>
    <property type="match status" value="2"/>
</dbReference>
<feature type="transmembrane region" description="Helical" evidence="9">
    <location>
        <begin position="101"/>
        <end position="122"/>
    </location>
</feature>
<evidence type="ECO:0000256" key="3">
    <source>
        <dbReference type="ARBA" id="ARBA00022692"/>
    </source>
</evidence>
<evidence type="ECO:0000256" key="1">
    <source>
        <dbReference type="ARBA" id="ARBA00004141"/>
    </source>
</evidence>
<keyword evidence="4" id="KW-0677">Repeat</keyword>
<feature type="transmembrane region" description="Helical" evidence="9">
    <location>
        <begin position="43"/>
        <end position="62"/>
    </location>
</feature>
<dbReference type="PANTHER" id="PTHR12226:SF2">
    <property type="entry name" value="MANNOSE-P-DOLICHOL UTILIZATION DEFECT 1 PROTEIN"/>
    <property type="match status" value="1"/>
</dbReference>
<dbReference type="PANTHER" id="PTHR12226">
    <property type="entry name" value="MANNOSE-P-DOLICHOL UTILIZATION DEFECT 1 LEC35 -RELATED"/>
    <property type="match status" value="1"/>
</dbReference>
<evidence type="ECO:0000256" key="8">
    <source>
        <dbReference type="PIRNR" id="PIRNR023381"/>
    </source>
</evidence>
<keyword evidence="5 8" id="KW-1133">Transmembrane helix</keyword>
<reference evidence="10 11" key="1">
    <citation type="submission" date="2024-02" db="EMBL/GenBank/DDBJ databases">
        <title>Chromosome-level genome assembly of the Eurasian Minnow (Phoxinus phoxinus).</title>
        <authorList>
            <person name="Oriowo T.O."/>
            <person name="Martin S."/>
            <person name="Stange M."/>
            <person name="Chrysostomakis Y."/>
            <person name="Brown T."/>
            <person name="Winkler S."/>
            <person name="Kukowka S."/>
            <person name="Myers E.W."/>
            <person name="Bohne A."/>
        </authorList>
    </citation>
    <scope>NUCLEOTIDE SEQUENCE [LARGE SCALE GENOMIC DNA]</scope>
    <source>
        <strain evidence="10">ZFMK-TIS-60720</strain>
        <tissue evidence="10">Whole Organism</tissue>
    </source>
</reference>
<dbReference type="InterPro" id="IPR006603">
    <property type="entry name" value="PQ-loop_rpt"/>
</dbReference>
<dbReference type="Proteomes" id="UP001364617">
    <property type="component" value="Unassembled WGS sequence"/>
</dbReference>
<name>A0AAN9DLT7_9TELE</name>
<evidence type="ECO:0000256" key="5">
    <source>
        <dbReference type="ARBA" id="ARBA00022989"/>
    </source>
</evidence>
<feature type="transmembrane region" description="Helical" evidence="9">
    <location>
        <begin position="134"/>
        <end position="152"/>
    </location>
</feature>
<sequence>MDTSDQGTMPPLKEFLLTFFMPEKCYDHFFIYFNFLHVPCLKIIMRKTMGILILMGIVIAPLPQIWKIIWSGSSNGLCLTSIFLELLAISTHVAFCYTQNFPIGAWGESLFGLIQIAVLALLIQHYRGKTIKGIYFLALYCGFMFLLTSPLTPVSVVWTLYEWNVLLVIAGRFFQAGSNFKCGHTGQLSALSVFLAFLGSLGRIFSSLQDTGLSLSSQMHALACCGSGLMLAQVLMYWNKCMTNREKEGQVQKDKAE</sequence>
<keyword evidence="3 8" id="KW-0812">Transmembrane</keyword>
<accession>A0AAN9DLT7</accession>
<evidence type="ECO:0000313" key="10">
    <source>
        <dbReference type="EMBL" id="KAK7172947.1"/>
    </source>
</evidence>
<evidence type="ECO:0000256" key="4">
    <source>
        <dbReference type="ARBA" id="ARBA00022737"/>
    </source>
</evidence>
<evidence type="ECO:0000256" key="7">
    <source>
        <dbReference type="ARBA" id="ARBA00038475"/>
    </source>
</evidence>
<feature type="transmembrane region" description="Helical" evidence="9">
    <location>
        <begin position="218"/>
        <end position="238"/>
    </location>
</feature>
<organism evidence="10 11">
    <name type="scientific">Phoxinus phoxinus</name>
    <name type="common">Eurasian minnow</name>
    <dbReference type="NCBI Taxonomy" id="58324"/>
    <lineage>
        <taxon>Eukaryota</taxon>
        <taxon>Metazoa</taxon>
        <taxon>Chordata</taxon>
        <taxon>Craniata</taxon>
        <taxon>Vertebrata</taxon>
        <taxon>Euteleostomi</taxon>
        <taxon>Actinopterygii</taxon>
        <taxon>Neopterygii</taxon>
        <taxon>Teleostei</taxon>
        <taxon>Ostariophysi</taxon>
        <taxon>Cypriniformes</taxon>
        <taxon>Leuciscidae</taxon>
        <taxon>Phoxininae</taxon>
        <taxon>Phoxinus</taxon>
    </lineage>
</organism>
<dbReference type="GO" id="GO:0016020">
    <property type="term" value="C:membrane"/>
    <property type="evidence" value="ECO:0007669"/>
    <property type="project" value="UniProtKB-SubCell"/>
</dbReference>
<protein>
    <recommendedName>
        <fullName evidence="8">Solute carrier family 66 member 3</fullName>
    </recommendedName>
</protein>
<gene>
    <name evidence="10" type="ORF">R3I93_002920</name>
</gene>
<keyword evidence="2" id="KW-0813">Transport</keyword>
<dbReference type="PIRSF" id="PIRSF023381">
    <property type="entry name" value="MannP-dilichol_defect-1p"/>
    <property type="match status" value="1"/>
</dbReference>
<comment type="caution">
    <text evidence="10">The sequence shown here is derived from an EMBL/GenBank/DDBJ whole genome shotgun (WGS) entry which is preliminary data.</text>
</comment>
<keyword evidence="6 8" id="KW-0472">Membrane</keyword>
<comment type="subcellular location">
    <subcellularLocation>
        <location evidence="1 8">Membrane</location>
        <topology evidence="1 8">Multi-pass membrane protein</topology>
    </subcellularLocation>
</comment>